<evidence type="ECO:0000313" key="1">
    <source>
        <dbReference type="EMBL" id="PIZ01224.1"/>
    </source>
</evidence>
<dbReference type="InterPro" id="IPR051917">
    <property type="entry name" value="Transposase-Integrase"/>
</dbReference>
<sequence length="104" mass="12552">MIFPFYQISAIWKCCQCISSSASYHSREKGGVENINKLIRRYIPKRTDISKLSDEFIKEIQDKFNNRPRKCLNFKTPYEIMEENKQFKYQYPCDILLETKKHFV</sequence>
<evidence type="ECO:0008006" key="3">
    <source>
        <dbReference type="Google" id="ProtNLM"/>
    </source>
</evidence>
<reference evidence="2" key="1">
    <citation type="submission" date="2017-09" db="EMBL/GenBank/DDBJ databases">
        <title>Depth-based differentiation of microbial function through sediment-hosted aquifers and enrichment of novel symbionts in the deep terrestrial subsurface.</title>
        <authorList>
            <person name="Probst A.J."/>
            <person name="Ladd B."/>
            <person name="Jarett J.K."/>
            <person name="Geller-Mcgrath D.E."/>
            <person name="Sieber C.M.K."/>
            <person name="Emerson J.B."/>
            <person name="Anantharaman K."/>
            <person name="Thomas B.C."/>
            <person name="Malmstrom R."/>
            <person name="Stieglmeier M."/>
            <person name="Klingl A."/>
            <person name="Woyke T."/>
            <person name="Ryan C.M."/>
            <person name="Banfield J.F."/>
        </authorList>
    </citation>
    <scope>NUCLEOTIDE SEQUENCE [LARGE SCALE GENOMIC DNA]</scope>
</reference>
<dbReference type="GO" id="GO:0005829">
    <property type="term" value="C:cytosol"/>
    <property type="evidence" value="ECO:0007669"/>
    <property type="project" value="TreeGrafter"/>
</dbReference>
<dbReference type="GO" id="GO:0003676">
    <property type="term" value="F:nucleic acid binding"/>
    <property type="evidence" value="ECO:0007669"/>
    <property type="project" value="InterPro"/>
</dbReference>
<gene>
    <name evidence="1" type="ORF">COY61_00275</name>
</gene>
<dbReference type="Gene3D" id="3.30.420.10">
    <property type="entry name" value="Ribonuclease H-like superfamily/Ribonuclease H"/>
    <property type="match status" value="1"/>
</dbReference>
<dbReference type="SUPFAM" id="SSF53098">
    <property type="entry name" value="Ribonuclease H-like"/>
    <property type="match status" value="1"/>
</dbReference>
<dbReference type="AlphaFoldDB" id="A0A2M7RP76"/>
<dbReference type="Proteomes" id="UP000229371">
    <property type="component" value="Unassembled WGS sequence"/>
</dbReference>
<dbReference type="GO" id="GO:0004803">
    <property type="term" value="F:transposase activity"/>
    <property type="evidence" value="ECO:0007669"/>
    <property type="project" value="TreeGrafter"/>
</dbReference>
<evidence type="ECO:0000313" key="2">
    <source>
        <dbReference type="Proteomes" id="UP000229371"/>
    </source>
</evidence>
<dbReference type="InterPro" id="IPR036397">
    <property type="entry name" value="RNaseH_sf"/>
</dbReference>
<comment type="caution">
    <text evidence="1">The sequence shown here is derived from an EMBL/GenBank/DDBJ whole genome shotgun (WGS) entry which is preliminary data.</text>
</comment>
<name>A0A2M7RP76_9BACT</name>
<proteinExistence type="predicted"/>
<dbReference type="GO" id="GO:0032196">
    <property type="term" value="P:transposition"/>
    <property type="evidence" value="ECO:0007669"/>
    <property type="project" value="TreeGrafter"/>
</dbReference>
<accession>A0A2M7RP76</accession>
<organism evidence="1 2">
    <name type="scientific">bacterium (Candidatus Gribaldobacteria) CG_4_10_14_0_8_um_filter_33_9</name>
    <dbReference type="NCBI Taxonomy" id="2014266"/>
    <lineage>
        <taxon>Bacteria</taxon>
        <taxon>Candidatus Gribaldobacteria</taxon>
    </lineage>
</organism>
<dbReference type="InterPro" id="IPR012337">
    <property type="entry name" value="RNaseH-like_sf"/>
</dbReference>
<dbReference type="PANTHER" id="PTHR10948">
    <property type="entry name" value="TRANSPOSASE"/>
    <property type="match status" value="1"/>
</dbReference>
<protein>
    <recommendedName>
        <fullName evidence="3">Integrase catalytic domain-containing protein</fullName>
    </recommendedName>
</protein>
<dbReference type="PANTHER" id="PTHR10948:SF23">
    <property type="entry name" value="TRANSPOSASE INSI FOR INSERTION SEQUENCE ELEMENT IS30A-RELATED"/>
    <property type="match status" value="1"/>
</dbReference>
<dbReference type="EMBL" id="PFMI01000007">
    <property type="protein sequence ID" value="PIZ01224.1"/>
    <property type="molecule type" value="Genomic_DNA"/>
</dbReference>